<dbReference type="RefSeq" id="WP_153024218.1">
    <property type="nucleotide sequence ID" value="NZ_WIAO01000004.1"/>
</dbReference>
<gene>
    <name evidence="2" type="ORF">GFD30_05625</name>
</gene>
<dbReference type="Gene3D" id="3.10.310.10">
    <property type="entry name" value="Diaminopimelate Epimerase, Chain A, domain 1"/>
    <property type="match status" value="2"/>
</dbReference>
<keyword evidence="3" id="KW-1185">Reference proteome</keyword>
<dbReference type="Pfam" id="PF02567">
    <property type="entry name" value="PhzC-PhzF"/>
    <property type="match status" value="1"/>
</dbReference>
<evidence type="ECO:0000313" key="3">
    <source>
        <dbReference type="Proteomes" id="UP000477750"/>
    </source>
</evidence>
<dbReference type="PANTHER" id="PTHR13774">
    <property type="entry name" value="PHENAZINE BIOSYNTHESIS PROTEIN"/>
    <property type="match status" value="1"/>
</dbReference>
<proteinExistence type="predicted"/>
<dbReference type="GO" id="GO:0016853">
    <property type="term" value="F:isomerase activity"/>
    <property type="evidence" value="ECO:0007669"/>
    <property type="project" value="UniProtKB-KW"/>
</dbReference>
<dbReference type="NCBIfam" id="TIGR00654">
    <property type="entry name" value="PhzF_family"/>
    <property type="match status" value="1"/>
</dbReference>
<dbReference type="PIRSF" id="PIRSF016184">
    <property type="entry name" value="PhzC_PhzF"/>
    <property type="match status" value="1"/>
</dbReference>
<dbReference type="GO" id="GO:0005737">
    <property type="term" value="C:cytoplasm"/>
    <property type="evidence" value="ECO:0007669"/>
    <property type="project" value="TreeGrafter"/>
</dbReference>
<dbReference type="InterPro" id="IPR003719">
    <property type="entry name" value="Phenazine_PhzF-like"/>
</dbReference>
<dbReference type="SUPFAM" id="SSF54506">
    <property type="entry name" value="Diaminopimelate epimerase-like"/>
    <property type="match status" value="1"/>
</dbReference>
<keyword evidence="2" id="KW-0413">Isomerase</keyword>
<comment type="caution">
    <text evidence="2">The sequence shown here is derived from an EMBL/GenBank/DDBJ whole genome shotgun (WGS) entry which is preliminary data.</text>
</comment>
<dbReference type="AlphaFoldDB" id="A0A6L5G636"/>
<organism evidence="2 3">
    <name type="scientific">Glycomyces albidus</name>
    <dbReference type="NCBI Taxonomy" id="2656774"/>
    <lineage>
        <taxon>Bacteria</taxon>
        <taxon>Bacillati</taxon>
        <taxon>Actinomycetota</taxon>
        <taxon>Actinomycetes</taxon>
        <taxon>Glycomycetales</taxon>
        <taxon>Glycomycetaceae</taxon>
        <taxon>Glycomyces</taxon>
    </lineage>
</organism>
<feature type="active site" evidence="1">
    <location>
        <position position="46"/>
    </location>
</feature>
<protein>
    <submittedName>
        <fullName evidence="2">PhzF family phenazine biosynthesis isomerase</fullName>
    </submittedName>
</protein>
<name>A0A6L5G636_9ACTN</name>
<evidence type="ECO:0000256" key="1">
    <source>
        <dbReference type="PIRSR" id="PIRSR016184-1"/>
    </source>
</evidence>
<accession>A0A6L5G636</accession>
<evidence type="ECO:0000313" key="2">
    <source>
        <dbReference type="EMBL" id="MQM25058.1"/>
    </source>
</evidence>
<dbReference type="EMBL" id="WIAO01000004">
    <property type="protein sequence ID" value="MQM25058.1"/>
    <property type="molecule type" value="Genomic_DNA"/>
</dbReference>
<sequence length="279" mass="28183">MTLPFEIYDVFSDRPYAGNQLAVVYDGADLATAQMQAIAKEFGFSETVFVLPAADPGADYRARIFTPAEELPFAGHPTIGAAVASVASGRVTAKDGTVVQECGAGLMTVAVDGGAAKLTSTAIAIGPELDPETAAAAIGLSADRIVGVPKNASAGLDHNFVRLADEDVAAAVDVPGHLDKVYVYSFDPETSAVHARLFHVGVGEDPATGSAAVALGVHLVDAGLIAGDGVHAYEIAQGAEIGRPSTLFGEVVVEAGVPVSVSVSGSAVKTAEGSLVALP</sequence>
<dbReference type="Proteomes" id="UP000477750">
    <property type="component" value="Unassembled WGS sequence"/>
</dbReference>
<reference evidence="2 3" key="1">
    <citation type="submission" date="2019-10" db="EMBL/GenBank/DDBJ databases">
        <title>Glycomyces albidus sp. nov., a novel actinomycete isolated from rhizosphere soil of wheat (Triticum aestivum L.).</title>
        <authorList>
            <person name="Qian L."/>
        </authorList>
    </citation>
    <scope>NUCLEOTIDE SEQUENCE [LARGE SCALE GENOMIC DNA]</scope>
    <source>
        <strain evidence="2 3">NEAU-7082</strain>
    </source>
</reference>
<dbReference type="PANTHER" id="PTHR13774:SF32">
    <property type="entry name" value="ANTISENSE-ENHANCING SEQUENCE 1"/>
    <property type="match status" value="1"/>
</dbReference>